<evidence type="ECO:0000313" key="8">
    <source>
        <dbReference type="Proteomes" id="UP000190637"/>
    </source>
</evidence>
<keyword evidence="5" id="KW-0046">Antibiotic resistance</keyword>
<dbReference type="CDD" id="cd03230">
    <property type="entry name" value="ABC_DR_subfamily_A"/>
    <property type="match status" value="1"/>
</dbReference>
<evidence type="ECO:0000256" key="2">
    <source>
        <dbReference type="ARBA" id="ARBA00022448"/>
    </source>
</evidence>
<dbReference type="InterPro" id="IPR003593">
    <property type="entry name" value="AAA+_ATPase"/>
</dbReference>
<dbReference type="Pfam" id="PF00005">
    <property type="entry name" value="ABC_tran"/>
    <property type="match status" value="1"/>
</dbReference>
<dbReference type="InterPro" id="IPR027417">
    <property type="entry name" value="P-loop_NTPase"/>
</dbReference>
<dbReference type="STRING" id="1122192.SAMN02745673_04262"/>
<reference evidence="7 8" key="1">
    <citation type="submission" date="2017-02" db="EMBL/GenBank/DDBJ databases">
        <authorList>
            <person name="Peterson S.W."/>
        </authorList>
    </citation>
    <scope>NUCLEOTIDE SEQUENCE [LARGE SCALE GENOMIC DNA]</scope>
    <source>
        <strain evidence="7 8">DSM 45154</strain>
    </source>
</reference>
<dbReference type="PANTHER" id="PTHR42711">
    <property type="entry name" value="ABC TRANSPORTER ATP-BINDING PROTEIN"/>
    <property type="match status" value="1"/>
</dbReference>
<evidence type="ECO:0000256" key="4">
    <source>
        <dbReference type="ARBA" id="ARBA00022840"/>
    </source>
</evidence>
<keyword evidence="4 7" id="KW-0067">ATP-binding</keyword>
<feature type="domain" description="ABC transporter" evidence="6">
    <location>
        <begin position="19"/>
        <end position="253"/>
    </location>
</feature>
<evidence type="ECO:0000256" key="5">
    <source>
        <dbReference type="ARBA" id="ARBA00023251"/>
    </source>
</evidence>
<dbReference type="GO" id="GO:0046677">
    <property type="term" value="P:response to antibiotic"/>
    <property type="evidence" value="ECO:0007669"/>
    <property type="project" value="UniProtKB-KW"/>
</dbReference>
<keyword evidence="8" id="KW-1185">Reference proteome</keyword>
<dbReference type="GO" id="GO:0005886">
    <property type="term" value="C:plasma membrane"/>
    <property type="evidence" value="ECO:0007669"/>
    <property type="project" value="UniProtKB-SubCell"/>
</dbReference>
<dbReference type="InterPro" id="IPR050763">
    <property type="entry name" value="ABC_transporter_ATP-binding"/>
</dbReference>
<dbReference type="PANTHER" id="PTHR42711:SF17">
    <property type="entry name" value="ABC TRANSPORTER ATP-BINDING PROTEIN"/>
    <property type="match status" value="1"/>
</dbReference>
<keyword evidence="3" id="KW-0547">Nucleotide-binding</keyword>
<dbReference type="EMBL" id="FUWS01000013">
    <property type="protein sequence ID" value="SKA34209.1"/>
    <property type="molecule type" value="Genomic_DNA"/>
</dbReference>
<dbReference type="PROSITE" id="PS50893">
    <property type="entry name" value="ABC_TRANSPORTER_2"/>
    <property type="match status" value="1"/>
</dbReference>
<gene>
    <name evidence="7" type="ORF">SAMN02745673_04262</name>
</gene>
<comment type="subcellular location">
    <subcellularLocation>
        <location evidence="1">Cell membrane</location>
        <topology evidence="1">Peripheral membrane protein</topology>
    </subcellularLocation>
</comment>
<dbReference type="SUPFAM" id="SSF52540">
    <property type="entry name" value="P-loop containing nucleoside triphosphate hydrolases"/>
    <property type="match status" value="1"/>
</dbReference>
<dbReference type="AlphaFoldDB" id="A0A1T4T1G3"/>
<dbReference type="Proteomes" id="UP000190637">
    <property type="component" value="Unassembled WGS sequence"/>
</dbReference>
<organism evidence="7 8">
    <name type="scientific">Marinactinospora thermotolerans DSM 45154</name>
    <dbReference type="NCBI Taxonomy" id="1122192"/>
    <lineage>
        <taxon>Bacteria</taxon>
        <taxon>Bacillati</taxon>
        <taxon>Actinomycetota</taxon>
        <taxon>Actinomycetes</taxon>
        <taxon>Streptosporangiales</taxon>
        <taxon>Nocardiopsidaceae</taxon>
        <taxon>Marinactinospora</taxon>
    </lineage>
</organism>
<dbReference type="PROSITE" id="PS00211">
    <property type="entry name" value="ABC_TRANSPORTER_1"/>
    <property type="match status" value="1"/>
</dbReference>
<keyword evidence="2" id="KW-0813">Transport</keyword>
<evidence type="ECO:0000256" key="1">
    <source>
        <dbReference type="ARBA" id="ARBA00004202"/>
    </source>
</evidence>
<dbReference type="SMART" id="SM00382">
    <property type="entry name" value="AAA"/>
    <property type="match status" value="1"/>
</dbReference>
<dbReference type="Gene3D" id="3.40.50.300">
    <property type="entry name" value="P-loop containing nucleotide triphosphate hydrolases"/>
    <property type="match status" value="1"/>
</dbReference>
<dbReference type="InterPro" id="IPR017871">
    <property type="entry name" value="ABC_transporter-like_CS"/>
</dbReference>
<evidence type="ECO:0000313" key="7">
    <source>
        <dbReference type="EMBL" id="SKA34209.1"/>
    </source>
</evidence>
<proteinExistence type="predicted"/>
<dbReference type="InterPro" id="IPR003439">
    <property type="entry name" value="ABC_transporter-like_ATP-bd"/>
</dbReference>
<dbReference type="GO" id="GO:0005524">
    <property type="term" value="F:ATP binding"/>
    <property type="evidence" value="ECO:0007669"/>
    <property type="project" value="UniProtKB-KW"/>
</dbReference>
<name>A0A1T4T1G3_9ACTN</name>
<dbReference type="GO" id="GO:0016887">
    <property type="term" value="F:ATP hydrolysis activity"/>
    <property type="evidence" value="ECO:0007669"/>
    <property type="project" value="InterPro"/>
</dbReference>
<accession>A0A1T4T1G3</accession>
<protein>
    <submittedName>
        <fullName evidence="7">ABC-2 type transport system ATP-binding protein</fullName>
    </submittedName>
</protein>
<evidence type="ECO:0000259" key="6">
    <source>
        <dbReference type="PROSITE" id="PS50893"/>
    </source>
</evidence>
<sequence length="319" mass="35802">MVNEPRAVPARIGSTETVVEVRDLWMRYGQVEVLKGVDFTARRGEVLALLGPNGAGKTTTIEILEGFRARSSGHVRVLGTDPAEGDERWRSRLGIVLQSWRDHGKWRVRELLGHLAAHYRPHSEPDRVRPRDVDELISTVGLEQHANKRVSMLSGGQRRRLDVAIGIVGRPELLFLDEPTAGFDPEARRDFHDLVHRLSDLEDTTVLLTTHDLDEAEKLADRILILAGGRIVADGSAETLARGVARDAEIRWTRGGDRYVHTADDATAFVRDLFDQYGDAVTDLEVRRATLEDVYLSLVHRHETGRTDEAAMAFEKETR</sequence>
<evidence type="ECO:0000256" key="3">
    <source>
        <dbReference type="ARBA" id="ARBA00022741"/>
    </source>
</evidence>